<keyword evidence="2" id="KW-1185">Reference proteome</keyword>
<evidence type="ECO:0000313" key="2">
    <source>
        <dbReference type="Proteomes" id="UP001057402"/>
    </source>
</evidence>
<dbReference type="Proteomes" id="UP001057402">
    <property type="component" value="Chromosome 1"/>
</dbReference>
<name>A0ACB9SPG3_9MYRT</name>
<organism evidence="1 2">
    <name type="scientific">Melastoma candidum</name>
    <dbReference type="NCBI Taxonomy" id="119954"/>
    <lineage>
        <taxon>Eukaryota</taxon>
        <taxon>Viridiplantae</taxon>
        <taxon>Streptophyta</taxon>
        <taxon>Embryophyta</taxon>
        <taxon>Tracheophyta</taxon>
        <taxon>Spermatophyta</taxon>
        <taxon>Magnoliopsida</taxon>
        <taxon>eudicotyledons</taxon>
        <taxon>Gunneridae</taxon>
        <taxon>Pentapetalae</taxon>
        <taxon>rosids</taxon>
        <taxon>malvids</taxon>
        <taxon>Myrtales</taxon>
        <taxon>Melastomataceae</taxon>
        <taxon>Melastomatoideae</taxon>
        <taxon>Melastomateae</taxon>
        <taxon>Melastoma</taxon>
    </lineage>
</organism>
<reference evidence="2" key="1">
    <citation type="journal article" date="2023" name="Front. Plant Sci.">
        <title>Chromosomal-level genome assembly of Melastoma candidum provides insights into trichome evolution.</title>
        <authorList>
            <person name="Zhong Y."/>
            <person name="Wu W."/>
            <person name="Sun C."/>
            <person name="Zou P."/>
            <person name="Liu Y."/>
            <person name="Dai S."/>
            <person name="Zhou R."/>
        </authorList>
    </citation>
    <scope>NUCLEOTIDE SEQUENCE [LARGE SCALE GENOMIC DNA]</scope>
</reference>
<accession>A0ACB9SPG3</accession>
<evidence type="ECO:0000313" key="1">
    <source>
        <dbReference type="EMBL" id="KAI4390112.1"/>
    </source>
</evidence>
<dbReference type="EMBL" id="CM042880">
    <property type="protein sequence ID" value="KAI4390112.1"/>
    <property type="molecule type" value="Genomic_DNA"/>
</dbReference>
<sequence length="71" mass="7560">MAAPPCVPGGTRPSPGKRRTPSDRFLSPMTGCGGLRRRDRCRISKSMATGRECPCPSSAPSESLGSARQRQ</sequence>
<gene>
    <name evidence="1" type="ORF">MLD38_002258</name>
</gene>
<proteinExistence type="predicted"/>
<protein>
    <submittedName>
        <fullName evidence="1">Uncharacterized protein</fullName>
    </submittedName>
</protein>
<comment type="caution">
    <text evidence="1">The sequence shown here is derived from an EMBL/GenBank/DDBJ whole genome shotgun (WGS) entry which is preliminary data.</text>
</comment>